<evidence type="ECO:0000256" key="9">
    <source>
        <dbReference type="SAM" id="SignalP"/>
    </source>
</evidence>
<accession>A0A6M1SXK3</accession>
<feature type="region of interest" description="Disordered" evidence="8">
    <location>
        <begin position="263"/>
        <end position="293"/>
    </location>
</feature>
<feature type="chain" id="PRO_5026699026" evidence="9">
    <location>
        <begin position="24"/>
        <end position="293"/>
    </location>
</feature>
<keyword evidence="12" id="KW-1185">Reference proteome</keyword>
<dbReference type="Pfam" id="PF18884">
    <property type="entry name" value="TSP3_bac"/>
    <property type="match status" value="6"/>
</dbReference>
<feature type="compositionally biased region" description="Basic and acidic residues" evidence="8">
    <location>
        <begin position="273"/>
        <end position="293"/>
    </location>
</feature>
<protein>
    <submittedName>
        <fullName evidence="11">OmpA family protein</fullName>
    </submittedName>
</protein>
<dbReference type="GO" id="GO:0005509">
    <property type="term" value="F:calcium ion binding"/>
    <property type="evidence" value="ECO:0007669"/>
    <property type="project" value="InterPro"/>
</dbReference>
<feature type="compositionally biased region" description="Low complexity" evidence="8">
    <location>
        <begin position="157"/>
        <end position="169"/>
    </location>
</feature>
<evidence type="ECO:0000256" key="8">
    <source>
        <dbReference type="SAM" id="MobiDB-lite"/>
    </source>
</evidence>
<dbReference type="InterPro" id="IPR036737">
    <property type="entry name" value="OmpA-like_sf"/>
</dbReference>
<dbReference type="CDD" id="cd07185">
    <property type="entry name" value="OmpA_C-like"/>
    <property type="match status" value="1"/>
</dbReference>
<dbReference type="RefSeq" id="WP_165138478.1">
    <property type="nucleotide sequence ID" value="NZ_JAALLT010000001.1"/>
</dbReference>
<dbReference type="SUPFAM" id="SSF103088">
    <property type="entry name" value="OmpA-like"/>
    <property type="match status" value="1"/>
</dbReference>
<dbReference type="Gene3D" id="4.10.1080.10">
    <property type="entry name" value="TSP type-3 repeat"/>
    <property type="match status" value="1"/>
</dbReference>
<feature type="compositionally biased region" description="Acidic residues" evidence="8">
    <location>
        <begin position="128"/>
        <end position="140"/>
    </location>
</feature>
<feature type="domain" description="OmpA-like" evidence="10">
    <location>
        <begin position="174"/>
        <end position="292"/>
    </location>
</feature>
<feature type="compositionally biased region" description="Polar residues" evidence="8">
    <location>
        <begin position="118"/>
        <end position="127"/>
    </location>
</feature>
<evidence type="ECO:0000259" key="10">
    <source>
        <dbReference type="PROSITE" id="PS51123"/>
    </source>
</evidence>
<dbReference type="PRINTS" id="PR01021">
    <property type="entry name" value="OMPADOMAIN"/>
</dbReference>
<comment type="caution">
    <text evidence="11">The sequence shown here is derived from an EMBL/GenBank/DDBJ whole genome shotgun (WGS) entry which is preliminary data.</text>
</comment>
<organism evidence="11 12">
    <name type="scientific">Halalkalibaculum roseum</name>
    <dbReference type="NCBI Taxonomy" id="2709311"/>
    <lineage>
        <taxon>Bacteria</taxon>
        <taxon>Pseudomonadati</taxon>
        <taxon>Balneolota</taxon>
        <taxon>Balneolia</taxon>
        <taxon>Balneolales</taxon>
        <taxon>Balneolaceae</taxon>
        <taxon>Halalkalibaculum</taxon>
    </lineage>
</organism>
<evidence type="ECO:0000313" key="12">
    <source>
        <dbReference type="Proteomes" id="UP000473278"/>
    </source>
</evidence>
<keyword evidence="5" id="KW-0106">Calcium</keyword>
<dbReference type="PANTHER" id="PTHR37467:SF1">
    <property type="entry name" value="EXPORTED CALCIUM-BINDING GLYCOPROTEIN"/>
    <property type="match status" value="1"/>
</dbReference>
<dbReference type="SUPFAM" id="SSF103647">
    <property type="entry name" value="TSP type-3 repeat"/>
    <property type="match status" value="1"/>
</dbReference>
<evidence type="ECO:0000256" key="1">
    <source>
        <dbReference type="ARBA" id="ARBA00004370"/>
    </source>
</evidence>
<dbReference type="InterPro" id="IPR006664">
    <property type="entry name" value="OMP_bac"/>
</dbReference>
<sequence length="293" mass="31282">MKRALNLLLVTFLLVGGSAIQYGCGSSEPVQTEAVDTDGDGLTDAQEADLGTDPNNADTDGDGLTDGAEVNNYGTDPLKADTDGDGLNDGAEVNSHNTDPLNADTDGDGLTDGEEVNQYRTDPNNADSDGDGLNDYEEINEYNTDPNNSDSDGDGISDGQEIQDGTDPNDPNDPPRLKEGDLGTITFAFDKSDIRDEAARILTENVRKLTNAPSFNVRIDAYTDHVGGDQYNLRLSQRRAASVVDFYTNNGVSSDRIESRGLGKAPVPCMDQTPEKGCEKNRRAESHPVKGGM</sequence>
<dbReference type="GO" id="GO:0016020">
    <property type="term" value="C:membrane"/>
    <property type="evidence" value="ECO:0007669"/>
    <property type="project" value="UniProtKB-SubCell"/>
</dbReference>
<dbReference type="InterPro" id="IPR059100">
    <property type="entry name" value="TSP3_bac"/>
</dbReference>
<feature type="region of interest" description="Disordered" evidence="8">
    <location>
        <begin position="31"/>
        <end position="181"/>
    </location>
</feature>
<evidence type="ECO:0000256" key="3">
    <source>
        <dbReference type="ARBA" id="ARBA00022525"/>
    </source>
</evidence>
<evidence type="ECO:0000313" key="11">
    <source>
        <dbReference type="EMBL" id="NGP75297.1"/>
    </source>
</evidence>
<evidence type="ECO:0000256" key="4">
    <source>
        <dbReference type="ARBA" id="ARBA00022729"/>
    </source>
</evidence>
<dbReference type="InterPro" id="IPR028974">
    <property type="entry name" value="TSP_type-3_rpt"/>
</dbReference>
<dbReference type="Pfam" id="PF00691">
    <property type="entry name" value="OmpA"/>
    <property type="match status" value="1"/>
</dbReference>
<dbReference type="InterPro" id="IPR006665">
    <property type="entry name" value="OmpA-like"/>
</dbReference>
<evidence type="ECO:0000256" key="2">
    <source>
        <dbReference type="ARBA" id="ARBA00004613"/>
    </source>
</evidence>
<evidence type="ECO:0000256" key="5">
    <source>
        <dbReference type="ARBA" id="ARBA00022837"/>
    </source>
</evidence>
<dbReference type="AlphaFoldDB" id="A0A6M1SXK3"/>
<dbReference type="PANTHER" id="PTHR37467">
    <property type="entry name" value="EXPORTED CALCIUM-BINDING GLYCOPROTEIN-RELATED"/>
    <property type="match status" value="1"/>
</dbReference>
<dbReference type="Gene3D" id="3.30.1330.60">
    <property type="entry name" value="OmpA-like domain"/>
    <property type="match status" value="1"/>
</dbReference>
<feature type="signal peptide" evidence="9">
    <location>
        <begin position="1"/>
        <end position="23"/>
    </location>
</feature>
<evidence type="ECO:0000256" key="7">
    <source>
        <dbReference type="PROSITE-ProRule" id="PRU00473"/>
    </source>
</evidence>
<feature type="compositionally biased region" description="Acidic residues" evidence="8">
    <location>
        <begin position="105"/>
        <end position="115"/>
    </location>
</feature>
<evidence type="ECO:0000256" key="6">
    <source>
        <dbReference type="ARBA" id="ARBA00023136"/>
    </source>
</evidence>
<keyword evidence="6 7" id="KW-0472">Membrane</keyword>
<keyword evidence="3" id="KW-0964">Secreted</keyword>
<dbReference type="EMBL" id="JAALLT010000001">
    <property type="protein sequence ID" value="NGP75297.1"/>
    <property type="molecule type" value="Genomic_DNA"/>
</dbReference>
<dbReference type="InterPro" id="IPR053180">
    <property type="entry name" value="Ca-binding_acidic-repeat"/>
</dbReference>
<comment type="subcellular location">
    <subcellularLocation>
        <location evidence="1">Membrane</location>
    </subcellularLocation>
    <subcellularLocation>
        <location evidence="2">Secreted</location>
    </subcellularLocation>
</comment>
<dbReference type="PROSITE" id="PS51123">
    <property type="entry name" value="OMPA_2"/>
    <property type="match status" value="1"/>
</dbReference>
<proteinExistence type="predicted"/>
<gene>
    <name evidence="11" type="ORF">G3570_01525</name>
</gene>
<dbReference type="Proteomes" id="UP000473278">
    <property type="component" value="Unassembled WGS sequence"/>
</dbReference>
<reference evidence="11 12" key="1">
    <citation type="submission" date="2020-02" db="EMBL/GenBank/DDBJ databases">
        <title>Balneolaceae bacterium YR4-1, complete genome.</title>
        <authorList>
            <person name="Li Y."/>
            <person name="Wu S."/>
        </authorList>
    </citation>
    <scope>NUCLEOTIDE SEQUENCE [LARGE SCALE GENOMIC DNA]</scope>
    <source>
        <strain evidence="11 12">YR4-1</strain>
    </source>
</reference>
<keyword evidence="4 9" id="KW-0732">Signal</keyword>
<name>A0A6M1SXK3_9BACT</name>